<organism evidence="3 4">
    <name type="scientific">Pseudoxanthomonas putridarboris</name>
    <dbReference type="NCBI Taxonomy" id="752605"/>
    <lineage>
        <taxon>Bacteria</taxon>
        <taxon>Pseudomonadati</taxon>
        <taxon>Pseudomonadota</taxon>
        <taxon>Gammaproteobacteria</taxon>
        <taxon>Lysobacterales</taxon>
        <taxon>Lysobacteraceae</taxon>
        <taxon>Pseudoxanthomonas</taxon>
    </lineage>
</organism>
<accession>A0ABU9IZV2</accession>
<keyword evidence="4" id="KW-1185">Reference proteome</keyword>
<evidence type="ECO:0000313" key="3">
    <source>
        <dbReference type="EMBL" id="MEL1264492.1"/>
    </source>
</evidence>
<feature type="region of interest" description="Disordered" evidence="1">
    <location>
        <begin position="182"/>
        <end position="203"/>
    </location>
</feature>
<reference evidence="3 4" key="1">
    <citation type="submission" date="2024-04" db="EMBL/GenBank/DDBJ databases">
        <title>Draft genome sequence of Pseudoxanthomonas putridarboris WD12.</title>
        <authorList>
            <person name="Oh J."/>
        </authorList>
    </citation>
    <scope>NUCLEOTIDE SEQUENCE [LARGE SCALE GENOMIC DNA]</scope>
    <source>
        <strain evidence="3 4">WD12</strain>
    </source>
</reference>
<name>A0ABU9IZV2_9GAMM</name>
<evidence type="ECO:0000256" key="1">
    <source>
        <dbReference type="SAM" id="MobiDB-lite"/>
    </source>
</evidence>
<evidence type="ECO:0000313" key="4">
    <source>
        <dbReference type="Proteomes" id="UP001459204"/>
    </source>
</evidence>
<keyword evidence="2" id="KW-1133">Transmembrane helix</keyword>
<comment type="caution">
    <text evidence="3">The sequence shown here is derived from an EMBL/GenBank/DDBJ whole genome shotgun (WGS) entry which is preliminary data.</text>
</comment>
<keyword evidence="2" id="KW-0472">Membrane</keyword>
<keyword evidence="2" id="KW-0812">Transmembrane</keyword>
<dbReference type="EMBL" id="JBBWWT010000003">
    <property type="protein sequence ID" value="MEL1264492.1"/>
    <property type="molecule type" value="Genomic_DNA"/>
</dbReference>
<feature type="transmembrane region" description="Helical" evidence="2">
    <location>
        <begin position="20"/>
        <end position="41"/>
    </location>
</feature>
<dbReference type="Proteomes" id="UP001459204">
    <property type="component" value="Unassembled WGS sequence"/>
</dbReference>
<protein>
    <submittedName>
        <fullName evidence="3">Uncharacterized protein</fullName>
    </submittedName>
</protein>
<evidence type="ECO:0000256" key="2">
    <source>
        <dbReference type="SAM" id="Phobius"/>
    </source>
</evidence>
<gene>
    <name evidence="3" type="ORF">AAD027_08935</name>
</gene>
<sequence>MSETTTAPEPAPKKRTEWNAVAAVIAALIGLLALGVSGYTAMLQREQVRAEVWPYLQPAITIAQDSMAISLENKGVGPALVGGLRVHVDGQPQRNWPDVFDALGLSDLRDTRASTINGIVIARGETIQQIGFDDAADFQRVLGQYPRMALVLCYCSTLGDCWLLDQRERLPEHRRTQIDACPASGPDEFIDNERVPPGMAGDG</sequence>
<proteinExistence type="predicted"/>
<dbReference type="RefSeq" id="WP_341725672.1">
    <property type="nucleotide sequence ID" value="NZ_JBBWWT010000003.1"/>
</dbReference>